<evidence type="ECO:0000256" key="8">
    <source>
        <dbReference type="ARBA" id="ARBA00023180"/>
    </source>
</evidence>
<keyword evidence="4 10" id="KW-0732">Signal</keyword>
<dbReference type="OMA" id="SNACNIN"/>
<dbReference type="Proteomes" id="UP000014760">
    <property type="component" value="Unassembled WGS sequence"/>
</dbReference>
<evidence type="ECO:0008006" key="14">
    <source>
        <dbReference type="Google" id="ProtNLM"/>
    </source>
</evidence>
<dbReference type="HOGENOM" id="CLU_021495_0_0_1"/>
<evidence type="ECO:0000256" key="1">
    <source>
        <dbReference type="ARBA" id="ARBA00004167"/>
    </source>
</evidence>
<evidence type="ECO:0000256" key="6">
    <source>
        <dbReference type="ARBA" id="ARBA00022989"/>
    </source>
</evidence>
<dbReference type="InterPro" id="IPR003591">
    <property type="entry name" value="Leu-rich_rpt_typical-subtyp"/>
</dbReference>
<dbReference type="EnsemblMetazoa" id="CapteT203987">
    <property type="protein sequence ID" value="CapteP203987"/>
    <property type="gene ID" value="CapteG203987"/>
</dbReference>
<evidence type="ECO:0000256" key="7">
    <source>
        <dbReference type="ARBA" id="ARBA00023136"/>
    </source>
</evidence>
<evidence type="ECO:0000256" key="5">
    <source>
        <dbReference type="ARBA" id="ARBA00022737"/>
    </source>
</evidence>
<keyword evidence="5" id="KW-0677">Repeat</keyword>
<dbReference type="SMART" id="SM00369">
    <property type="entry name" value="LRR_TYP"/>
    <property type="match status" value="5"/>
</dbReference>
<evidence type="ECO:0000256" key="9">
    <source>
        <dbReference type="SAM" id="Phobius"/>
    </source>
</evidence>
<dbReference type="PANTHER" id="PTHR24365:SF541">
    <property type="entry name" value="PROTEIN TOLL-RELATED"/>
    <property type="match status" value="1"/>
</dbReference>
<evidence type="ECO:0000256" key="4">
    <source>
        <dbReference type="ARBA" id="ARBA00022729"/>
    </source>
</evidence>
<dbReference type="PROSITE" id="PS51450">
    <property type="entry name" value="LRR"/>
    <property type="match status" value="3"/>
</dbReference>
<proteinExistence type="predicted"/>
<reference evidence="12" key="3">
    <citation type="submission" date="2015-06" db="UniProtKB">
        <authorList>
            <consortium name="EnsemblMetazoa"/>
        </authorList>
    </citation>
    <scope>IDENTIFICATION</scope>
</reference>
<feature type="signal peptide" evidence="10">
    <location>
        <begin position="1"/>
        <end position="16"/>
    </location>
</feature>
<evidence type="ECO:0000313" key="11">
    <source>
        <dbReference type="EMBL" id="ELU10329.1"/>
    </source>
</evidence>
<evidence type="ECO:0000256" key="2">
    <source>
        <dbReference type="ARBA" id="ARBA00022614"/>
    </source>
</evidence>
<keyword evidence="3 9" id="KW-0812">Transmembrane</keyword>
<protein>
    <recommendedName>
        <fullName evidence="14">LRRCT domain-containing protein</fullName>
    </recommendedName>
</protein>
<dbReference type="GO" id="GO:0038023">
    <property type="term" value="F:signaling receptor activity"/>
    <property type="evidence" value="ECO:0007669"/>
    <property type="project" value="TreeGrafter"/>
</dbReference>
<sequence>MEAVIVFLLLLVQTSALSCPEECRCYTQNEKHFSECFTGNLTDTVSQVDPITTHLVLILQSAAYAYDSSDSSPSFVHLENVEGLILDHDGFYCYTKVHLRRSSFPERSKIRVFLSQVQLDLTADALAGMEMMESLTLTTTGVRWEAFPQLMNKSLCRMQKLRKLDLTQFSVETTKSSIQTSFTPEQVFAGCQIESLQELRLRNNGLVKMASAFYLSFPQLSVLDVSYNELLGNVIEIELASTTAQFLFLLFFNNLHTFNFGNQMGKYQQHVPYSAQDLTVPLSIPTPEIRCNRTFNEYLSFKIFRVRHHKELWTPFLKKMCISLQVLILDSLHGHPASRLIIHRMDDLDMILPPLQLQFLDWSDNAQFTVIHMENVRYPHGLEKLEYLNFMRSNFTIFHHKLFTSMKSLRTLLLGHNGLNKKLSTLNVKENSALEVLDLSYNNISEFPSALLDGVSSLQQLNLTGNHLTDLNIIMHSMPNLRLLNISGNNISTLSQSMRSQLNDLTHSLKLDLSGNPLSCGCRDLDFIDWLRTTTIAIHNVHLLSCLDSTDGVHNLKTLDLEATRNKCYPNTLQLIVISVAATFAVTAALSAVIVIYCKRWKLKYWWYITKRSYRQFKSSADTMEYDYDAFLS</sequence>
<keyword evidence="7 9" id="KW-0472">Membrane</keyword>
<dbReference type="PANTHER" id="PTHR24365">
    <property type="entry name" value="TOLL-LIKE RECEPTOR"/>
    <property type="match status" value="1"/>
</dbReference>
<dbReference type="InterPro" id="IPR032675">
    <property type="entry name" value="LRR_dom_sf"/>
</dbReference>
<dbReference type="Pfam" id="PF13855">
    <property type="entry name" value="LRR_8"/>
    <property type="match status" value="1"/>
</dbReference>
<dbReference type="GO" id="GO:0007165">
    <property type="term" value="P:signal transduction"/>
    <property type="evidence" value="ECO:0007669"/>
    <property type="project" value="TreeGrafter"/>
</dbReference>
<keyword evidence="8" id="KW-0325">Glycoprotein</keyword>
<evidence type="ECO:0000256" key="3">
    <source>
        <dbReference type="ARBA" id="ARBA00022692"/>
    </source>
</evidence>
<organism evidence="11">
    <name type="scientific">Capitella teleta</name>
    <name type="common">Polychaete worm</name>
    <dbReference type="NCBI Taxonomy" id="283909"/>
    <lineage>
        <taxon>Eukaryota</taxon>
        <taxon>Metazoa</taxon>
        <taxon>Spiralia</taxon>
        <taxon>Lophotrochozoa</taxon>
        <taxon>Annelida</taxon>
        <taxon>Polychaeta</taxon>
        <taxon>Sedentaria</taxon>
        <taxon>Scolecida</taxon>
        <taxon>Capitellidae</taxon>
        <taxon>Capitella</taxon>
    </lineage>
</organism>
<gene>
    <name evidence="11" type="ORF">CAPTEDRAFT_203987</name>
</gene>
<keyword evidence="13" id="KW-1185">Reference proteome</keyword>
<keyword evidence="6 9" id="KW-1133">Transmembrane helix</keyword>
<dbReference type="InterPro" id="IPR001611">
    <property type="entry name" value="Leu-rich_rpt"/>
</dbReference>
<dbReference type="AlphaFoldDB" id="R7UVJ8"/>
<comment type="subcellular location">
    <subcellularLocation>
        <location evidence="1">Membrane</location>
        <topology evidence="1">Single-pass membrane protein</topology>
    </subcellularLocation>
</comment>
<dbReference type="GO" id="GO:0005886">
    <property type="term" value="C:plasma membrane"/>
    <property type="evidence" value="ECO:0007669"/>
    <property type="project" value="TreeGrafter"/>
</dbReference>
<evidence type="ECO:0000313" key="13">
    <source>
        <dbReference type="Proteomes" id="UP000014760"/>
    </source>
</evidence>
<reference evidence="13" key="1">
    <citation type="submission" date="2012-12" db="EMBL/GenBank/DDBJ databases">
        <authorList>
            <person name="Hellsten U."/>
            <person name="Grimwood J."/>
            <person name="Chapman J.A."/>
            <person name="Shapiro H."/>
            <person name="Aerts A."/>
            <person name="Otillar R.P."/>
            <person name="Terry A.Y."/>
            <person name="Boore J.L."/>
            <person name="Simakov O."/>
            <person name="Marletaz F."/>
            <person name="Cho S.-J."/>
            <person name="Edsinger-Gonzales E."/>
            <person name="Havlak P."/>
            <person name="Kuo D.-H."/>
            <person name="Larsson T."/>
            <person name="Lv J."/>
            <person name="Arendt D."/>
            <person name="Savage R."/>
            <person name="Osoegawa K."/>
            <person name="de Jong P."/>
            <person name="Lindberg D.R."/>
            <person name="Seaver E.C."/>
            <person name="Weisblat D.A."/>
            <person name="Putnam N.H."/>
            <person name="Grigoriev I.V."/>
            <person name="Rokhsar D.S."/>
        </authorList>
    </citation>
    <scope>NUCLEOTIDE SEQUENCE</scope>
    <source>
        <strain evidence="13">I ESC-2004</strain>
    </source>
</reference>
<accession>R7UVJ8</accession>
<dbReference type="Gene3D" id="3.80.10.10">
    <property type="entry name" value="Ribonuclease Inhibitor"/>
    <property type="match status" value="2"/>
</dbReference>
<dbReference type="SUPFAM" id="SSF52058">
    <property type="entry name" value="L domain-like"/>
    <property type="match status" value="1"/>
</dbReference>
<evidence type="ECO:0000256" key="10">
    <source>
        <dbReference type="SAM" id="SignalP"/>
    </source>
</evidence>
<evidence type="ECO:0000313" key="12">
    <source>
        <dbReference type="EnsemblMetazoa" id="CapteP203987"/>
    </source>
</evidence>
<name>R7UVJ8_CAPTE</name>
<feature type="chain" id="PRO_5008788473" description="LRRCT domain-containing protein" evidence="10">
    <location>
        <begin position="17"/>
        <end position="633"/>
    </location>
</feature>
<dbReference type="EMBL" id="AMQN01006096">
    <property type="status" value="NOT_ANNOTATED_CDS"/>
    <property type="molecule type" value="Genomic_DNA"/>
</dbReference>
<dbReference type="STRING" id="283909.R7UVJ8"/>
<feature type="transmembrane region" description="Helical" evidence="9">
    <location>
        <begin position="575"/>
        <end position="598"/>
    </location>
</feature>
<keyword evidence="2" id="KW-0433">Leucine-rich repeat</keyword>
<dbReference type="EMBL" id="KB297594">
    <property type="protein sequence ID" value="ELU10329.1"/>
    <property type="molecule type" value="Genomic_DNA"/>
</dbReference>
<dbReference type="OrthoDB" id="1526598at2759"/>
<reference evidence="11 13" key="2">
    <citation type="journal article" date="2013" name="Nature">
        <title>Insights into bilaterian evolution from three spiralian genomes.</title>
        <authorList>
            <person name="Simakov O."/>
            <person name="Marletaz F."/>
            <person name="Cho S.J."/>
            <person name="Edsinger-Gonzales E."/>
            <person name="Havlak P."/>
            <person name="Hellsten U."/>
            <person name="Kuo D.H."/>
            <person name="Larsson T."/>
            <person name="Lv J."/>
            <person name="Arendt D."/>
            <person name="Savage R."/>
            <person name="Osoegawa K."/>
            <person name="de Jong P."/>
            <person name="Grimwood J."/>
            <person name="Chapman J.A."/>
            <person name="Shapiro H."/>
            <person name="Aerts A."/>
            <person name="Otillar R.P."/>
            <person name="Terry A.Y."/>
            <person name="Boore J.L."/>
            <person name="Grigoriev I.V."/>
            <person name="Lindberg D.R."/>
            <person name="Seaver E.C."/>
            <person name="Weisblat D.A."/>
            <person name="Putnam N.H."/>
            <person name="Rokhsar D.S."/>
        </authorList>
    </citation>
    <scope>NUCLEOTIDE SEQUENCE</scope>
    <source>
        <strain evidence="11 13">I ESC-2004</strain>
    </source>
</reference>